<sequence length="233" mass="26674">MMPCFHTSPSTGNLADCKECKPRKNGYTKDTETEMKLQDSPMKIAPMDQDRNSEARVLSCNLKNNPGNLSLVSDFVMENRGAIIRPPDNEVMSDMYIRICGLDGTVYSGEQYKLEVWGEVYLPEPTKMEVLGILESSEGMPTFPQWIVLMGEDGHVFGYEDEVLYVFASSLEELLQKGFNTDISYDYPDDRSDEEEEDSQEDEEIQRLIQKTDEFINSKANNFTRFLKLQLKV</sequence>
<keyword evidence="2" id="KW-1185">Reference proteome</keyword>
<evidence type="ECO:0008006" key="3">
    <source>
        <dbReference type="Google" id="ProtNLM"/>
    </source>
</evidence>
<protein>
    <recommendedName>
        <fullName evidence="3">US22 family protein</fullName>
    </recommendedName>
</protein>
<organism evidence="1 2">
    <name type="scientific">Staurois parvus</name>
    <dbReference type="NCBI Taxonomy" id="386267"/>
    <lineage>
        <taxon>Eukaryota</taxon>
        <taxon>Metazoa</taxon>
        <taxon>Chordata</taxon>
        <taxon>Craniata</taxon>
        <taxon>Vertebrata</taxon>
        <taxon>Euteleostomi</taxon>
        <taxon>Amphibia</taxon>
        <taxon>Batrachia</taxon>
        <taxon>Anura</taxon>
        <taxon>Neobatrachia</taxon>
        <taxon>Ranoidea</taxon>
        <taxon>Ranidae</taxon>
        <taxon>Staurois</taxon>
    </lineage>
</organism>
<dbReference type="EMBL" id="CATNWA010011970">
    <property type="protein sequence ID" value="CAI9562623.1"/>
    <property type="molecule type" value="Genomic_DNA"/>
</dbReference>
<gene>
    <name evidence="1" type="ORF">SPARVUS_LOCUS5643380</name>
</gene>
<name>A0ABN9CT80_9NEOB</name>
<accession>A0ABN9CT80</accession>
<reference evidence="1" key="1">
    <citation type="submission" date="2023-05" db="EMBL/GenBank/DDBJ databases">
        <authorList>
            <person name="Stuckert A."/>
        </authorList>
    </citation>
    <scope>NUCLEOTIDE SEQUENCE</scope>
</reference>
<dbReference type="InterPro" id="IPR003360">
    <property type="entry name" value="US22-like"/>
</dbReference>
<dbReference type="Pfam" id="PF02393">
    <property type="entry name" value="US22"/>
    <property type="match status" value="1"/>
</dbReference>
<proteinExistence type="predicted"/>
<evidence type="ECO:0000313" key="2">
    <source>
        <dbReference type="Proteomes" id="UP001162483"/>
    </source>
</evidence>
<evidence type="ECO:0000313" key="1">
    <source>
        <dbReference type="EMBL" id="CAI9562623.1"/>
    </source>
</evidence>
<comment type="caution">
    <text evidence="1">The sequence shown here is derived from an EMBL/GenBank/DDBJ whole genome shotgun (WGS) entry which is preliminary data.</text>
</comment>
<dbReference type="Proteomes" id="UP001162483">
    <property type="component" value="Unassembled WGS sequence"/>
</dbReference>